<dbReference type="EMBL" id="LC625835">
    <property type="protein sequence ID" value="BCU03773.1"/>
    <property type="molecule type" value="Genomic_DNA"/>
</dbReference>
<evidence type="ECO:0000313" key="1">
    <source>
        <dbReference type="EMBL" id="BCU03773.1"/>
    </source>
</evidence>
<name>A0A811BP83_9VIRU</name>
<proteinExistence type="predicted"/>
<evidence type="ECO:0000313" key="2">
    <source>
        <dbReference type="Proteomes" id="UP001253637"/>
    </source>
</evidence>
<organism evidence="1 2">
    <name type="scientific">Pandoravirus japonicus</name>
    <dbReference type="NCBI Taxonomy" id="2823154"/>
    <lineage>
        <taxon>Viruses</taxon>
        <taxon>Pandoravirus</taxon>
    </lineage>
</organism>
<dbReference type="Proteomes" id="UP001253637">
    <property type="component" value="Segment"/>
</dbReference>
<reference evidence="1" key="1">
    <citation type="submission" date="2021-04" db="EMBL/GenBank/DDBJ databases">
        <title>Draft Genome Sequence of Pandoravirus japonicus, Isolated from the Sabaishi River of Niigata, Japan.</title>
        <authorList>
            <person name="Hosokawa N."/>
            <person name="Takahashi H."/>
            <person name="Aoki K."/>
            <person name="Takemura M."/>
        </authorList>
    </citation>
    <scope>NUCLEOTIDE SEQUENCE</scope>
</reference>
<protein>
    <submittedName>
        <fullName evidence="1">Uncharacterized protein</fullName>
    </submittedName>
</protein>
<accession>A0A811BP83</accession>
<sequence>MLDTTDAVDADIASRLPRELWATIAEAPGVRTEDVARLAAAARSLRWLAPQQEEARRRAALRATAGPCADYLGCVGALTRAIADDDADTVAALVGSGRIPVNEPIDLEAVDKYAGWRTRLDAASDSPPWNSTVLVLPHSRYWGTLPAGSPYATPLSVAVAAGAQRSAARLMRLGATAWPSPEALLSYAVRVPLATRVRSVSQWYDGMSGYDPDAPTTYGPWRDVDTRSMVQRIARAYPRSPQLGPWDDSPLTSLLNRVGQDMAYYSAARGGDALAARVTDLAEALLQAGYSPDERAFAEARVPTGRDNPSVRKLTRQRLAEAEDRLDTRIANMSEEEEREIDDLGDGGGPWASRERTAVAVLGALNDLYDLYGSAP</sequence>